<dbReference type="AlphaFoldDB" id="A0A5N5TGZ9"/>
<keyword evidence="1" id="KW-0175">Coiled coil</keyword>
<evidence type="ECO:0000256" key="1">
    <source>
        <dbReference type="SAM" id="Coils"/>
    </source>
</evidence>
<accession>A0A5N5TGZ9</accession>
<name>A0A5N5TGZ9_9CRUS</name>
<evidence type="ECO:0000313" key="3">
    <source>
        <dbReference type="Proteomes" id="UP000326759"/>
    </source>
</evidence>
<proteinExistence type="predicted"/>
<feature type="coiled-coil region" evidence="1">
    <location>
        <begin position="73"/>
        <end position="130"/>
    </location>
</feature>
<feature type="coiled-coil region" evidence="1">
    <location>
        <begin position="174"/>
        <end position="208"/>
    </location>
</feature>
<dbReference type="Proteomes" id="UP000326759">
    <property type="component" value="Unassembled WGS sequence"/>
</dbReference>
<protein>
    <submittedName>
        <fullName evidence="2">Uncharacterized protein</fullName>
    </submittedName>
</protein>
<dbReference type="PANTHER" id="PTHR22091:SF1">
    <property type="entry name" value="COILED-COIL DOMAIN-CONTAINING PROTEIN 77"/>
    <property type="match status" value="1"/>
</dbReference>
<feature type="non-terminal residue" evidence="2">
    <location>
        <position position="1"/>
    </location>
</feature>
<comment type="caution">
    <text evidence="2">The sequence shown here is derived from an EMBL/GenBank/DDBJ whole genome shotgun (WGS) entry which is preliminary data.</text>
</comment>
<organism evidence="2 3">
    <name type="scientific">Armadillidium nasatum</name>
    <dbReference type="NCBI Taxonomy" id="96803"/>
    <lineage>
        <taxon>Eukaryota</taxon>
        <taxon>Metazoa</taxon>
        <taxon>Ecdysozoa</taxon>
        <taxon>Arthropoda</taxon>
        <taxon>Crustacea</taxon>
        <taxon>Multicrustacea</taxon>
        <taxon>Malacostraca</taxon>
        <taxon>Eumalacostraca</taxon>
        <taxon>Peracarida</taxon>
        <taxon>Isopoda</taxon>
        <taxon>Oniscidea</taxon>
        <taxon>Crinocheta</taxon>
        <taxon>Armadillidiidae</taxon>
        <taxon>Armadillidium</taxon>
    </lineage>
</organism>
<reference evidence="2 3" key="1">
    <citation type="journal article" date="2019" name="PLoS Biol.">
        <title>Sex chromosomes control vertical transmission of feminizing Wolbachia symbionts in an isopod.</title>
        <authorList>
            <person name="Becking T."/>
            <person name="Chebbi M.A."/>
            <person name="Giraud I."/>
            <person name="Moumen B."/>
            <person name="Laverre T."/>
            <person name="Caubet Y."/>
            <person name="Peccoud J."/>
            <person name="Gilbert C."/>
            <person name="Cordaux R."/>
        </authorList>
    </citation>
    <scope>NUCLEOTIDE SEQUENCE [LARGE SCALE GENOMIC DNA]</scope>
    <source>
        <strain evidence="2">ANa2</strain>
        <tissue evidence="2">Whole body excluding digestive tract and cuticle</tissue>
    </source>
</reference>
<keyword evidence="3" id="KW-1185">Reference proteome</keyword>
<dbReference type="EMBL" id="SEYY01001227">
    <property type="protein sequence ID" value="KAB7505459.1"/>
    <property type="molecule type" value="Genomic_DNA"/>
</dbReference>
<sequence length="224" mass="26281">LYQVYSIGTLLEKERDFRARFAQEKKRKIFCDTLNCLKDSEPSEIEVFLNNKLQVLDDHFKSTETLWNEEKVALLEERNLQKAEAKAQREADQAHIGLLNAKFNDSQKLLEEATRRAIESKTEMMKSKNQWLAEKDKLAMDLRRIRTLDYENLNAVPVSELCEDLKSMKAVCQLKQMRKENSLLKKELQKVEELRSIDEARCKKFEEEIVKLSHQLGSQNAVFK</sequence>
<gene>
    <name evidence="2" type="ORF">Anas_04213</name>
</gene>
<dbReference type="GO" id="GO:0005813">
    <property type="term" value="C:centrosome"/>
    <property type="evidence" value="ECO:0007669"/>
    <property type="project" value="TreeGrafter"/>
</dbReference>
<evidence type="ECO:0000313" key="2">
    <source>
        <dbReference type="EMBL" id="KAB7505459.1"/>
    </source>
</evidence>
<dbReference type="InterPro" id="IPR037696">
    <property type="entry name" value="CCDC77"/>
</dbReference>
<dbReference type="PANTHER" id="PTHR22091">
    <property type="entry name" value="COILED-COIL DOMAIN-CONTAINING PROTEIN 77"/>
    <property type="match status" value="1"/>
</dbReference>
<feature type="non-terminal residue" evidence="2">
    <location>
        <position position="224"/>
    </location>
</feature>